<sequence>MVIGDGTGIDRLDSGLSGSGSVNNYSINTTDHNGETIKLRFVNLLAIKAHIKEKDVSQVINYMTLTPTVLGRIALAIEKKAHVSRKYSSSSVSDIEKFLGTLSKADSFSLLVELLKYDTFFFMASATPFKGTDDLHSIDHIIRGVVPAYTSSCMALRGTGKSNPSGIVDASEYSTVFLEDIVKLLGNRGYFVSRSISLENVESSDRCDWYRQDATVVVVFSASPSDRIFR</sequence>
<gene>
    <name evidence="1" type="ORF">O3P69_001771</name>
</gene>
<evidence type="ECO:0000313" key="1">
    <source>
        <dbReference type="EMBL" id="KAK8405435.1"/>
    </source>
</evidence>
<protein>
    <submittedName>
        <fullName evidence="1">Uncharacterized protein</fullName>
    </submittedName>
</protein>
<dbReference type="EMBL" id="JARAKH010000003">
    <property type="protein sequence ID" value="KAK8405435.1"/>
    <property type="molecule type" value="Genomic_DNA"/>
</dbReference>
<proteinExistence type="predicted"/>
<accession>A0AAW0V3J3</accession>
<reference evidence="1 2" key="1">
    <citation type="submission" date="2023-03" db="EMBL/GenBank/DDBJ databases">
        <title>High-quality genome of Scylla paramamosain provides insights in environmental adaptation.</title>
        <authorList>
            <person name="Zhang L."/>
        </authorList>
    </citation>
    <scope>NUCLEOTIDE SEQUENCE [LARGE SCALE GENOMIC DNA]</scope>
    <source>
        <strain evidence="1">LZ_2023a</strain>
        <tissue evidence="1">Muscle</tissue>
    </source>
</reference>
<name>A0AAW0V3J3_SCYPA</name>
<dbReference type="Proteomes" id="UP001487740">
    <property type="component" value="Unassembled WGS sequence"/>
</dbReference>
<evidence type="ECO:0000313" key="2">
    <source>
        <dbReference type="Proteomes" id="UP001487740"/>
    </source>
</evidence>
<keyword evidence="2" id="KW-1185">Reference proteome</keyword>
<comment type="caution">
    <text evidence="1">The sequence shown here is derived from an EMBL/GenBank/DDBJ whole genome shotgun (WGS) entry which is preliminary data.</text>
</comment>
<dbReference type="AlphaFoldDB" id="A0AAW0V3J3"/>
<organism evidence="1 2">
    <name type="scientific">Scylla paramamosain</name>
    <name type="common">Mud crab</name>
    <dbReference type="NCBI Taxonomy" id="85552"/>
    <lineage>
        <taxon>Eukaryota</taxon>
        <taxon>Metazoa</taxon>
        <taxon>Ecdysozoa</taxon>
        <taxon>Arthropoda</taxon>
        <taxon>Crustacea</taxon>
        <taxon>Multicrustacea</taxon>
        <taxon>Malacostraca</taxon>
        <taxon>Eumalacostraca</taxon>
        <taxon>Eucarida</taxon>
        <taxon>Decapoda</taxon>
        <taxon>Pleocyemata</taxon>
        <taxon>Brachyura</taxon>
        <taxon>Eubrachyura</taxon>
        <taxon>Portunoidea</taxon>
        <taxon>Portunidae</taxon>
        <taxon>Portuninae</taxon>
        <taxon>Scylla</taxon>
    </lineage>
</organism>